<dbReference type="Pfam" id="PF14032">
    <property type="entry name" value="PknH_C"/>
    <property type="match status" value="1"/>
</dbReference>
<reference evidence="3 4" key="1">
    <citation type="journal article" date="2019" name="Emerg. Microbes Infect.">
        <title>Comprehensive subspecies identification of 175 nontuberculous mycobacteria species based on 7547 genomic profiles.</title>
        <authorList>
            <person name="Matsumoto Y."/>
            <person name="Kinjo T."/>
            <person name="Motooka D."/>
            <person name="Nabeya D."/>
            <person name="Jung N."/>
            <person name="Uechi K."/>
            <person name="Horii T."/>
            <person name="Iida T."/>
            <person name="Fujita J."/>
            <person name="Nakamura S."/>
        </authorList>
    </citation>
    <scope>NUCLEOTIDE SEQUENCE [LARGE SCALE GENOMIC DNA]</scope>
    <source>
        <strain evidence="3 4">JCM 30726</strain>
    </source>
</reference>
<feature type="domain" description="PknH-like extracellular" evidence="2">
    <location>
        <begin position="39"/>
        <end position="242"/>
    </location>
</feature>
<dbReference type="InterPro" id="IPR038232">
    <property type="entry name" value="PknH-like_Extracell_sf"/>
</dbReference>
<feature type="chain" id="PRO_5038722253" evidence="1">
    <location>
        <begin position="24"/>
        <end position="247"/>
    </location>
</feature>
<evidence type="ECO:0000256" key="1">
    <source>
        <dbReference type="SAM" id="SignalP"/>
    </source>
</evidence>
<organism evidence="3 4">
    <name type="scientific">Mycobacterium timonense</name>
    <dbReference type="NCBI Taxonomy" id="701043"/>
    <lineage>
        <taxon>Bacteria</taxon>
        <taxon>Bacillati</taxon>
        <taxon>Actinomycetota</taxon>
        <taxon>Actinomycetes</taxon>
        <taxon>Mycobacteriales</taxon>
        <taxon>Mycobacteriaceae</taxon>
        <taxon>Mycobacterium</taxon>
        <taxon>Mycobacterium avium complex (MAC)</taxon>
    </lineage>
</organism>
<dbReference type="PROSITE" id="PS51257">
    <property type="entry name" value="PROKAR_LIPOPROTEIN"/>
    <property type="match status" value="1"/>
</dbReference>
<dbReference type="InterPro" id="IPR026954">
    <property type="entry name" value="PknH-like_Extracell"/>
</dbReference>
<protein>
    <submittedName>
        <fullName evidence="3">Sensor domain-containing protein</fullName>
    </submittedName>
</protein>
<feature type="signal peptide" evidence="1">
    <location>
        <begin position="1"/>
        <end position="23"/>
    </location>
</feature>
<keyword evidence="4" id="KW-1185">Reference proteome</keyword>
<proteinExistence type="predicted"/>
<comment type="caution">
    <text evidence="3">The sequence shown here is derived from an EMBL/GenBank/DDBJ whole genome shotgun (WGS) entry which is preliminary data.</text>
</comment>
<evidence type="ECO:0000259" key="2">
    <source>
        <dbReference type="Pfam" id="PF14032"/>
    </source>
</evidence>
<name>A0A7I9Z2X0_9MYCO</name>
<dbReference type="AlphaFoldDB" id="A0A7I9Z2X0"/>
<gene>
    <name evidence="3" type="primary">lppR_2</name>
    <name evidence="3" type="ORF">MTIM_10740</name>
</gene>
<evidence type="ECO:0000313" key="4">
    <source>
        <dbReference type="Proteomes" id="UP000465301"/>
    </source>
</evidence>
<dbReference type="RefSeq" id="WP_163706828.1">
    <property type="nucleotide sequence ID" value="NZ_BLLA01000001.1"/>
</dbReference>
<accession>A0A7I9Z2X0</accession>
<sequence>MKSSWRSLAALIAVLLVSGCTQTISGTGTLAPSAGRVPAIKRALFDGIALAKLLDQPFQPYPRFSEFGGTDKLGTTWDEAKPADCIGVVHLMQRIAYGSAPVQETAAEMWVHKGDSVKADFVQEGIVELRTAADADALFARFAAQWQKCDGTTLMAPPTDIYGTDAISDVRVLDSVVAATVSTGSGPHSVLSAQPIGRALGVRGRFLVEVAVYFVPNTYPGDRGNADIGTTAVDLTHALMDRLSAVA</sequence>
<keyword evidence="1" id="KW-0732">Signal</keyword>
<dbReference type="EMBL" id="BLLA01000001">
    <property type="protein sequence ID" value="GFG95195.1"/>
    <property type="molecule type" value="Genomic_DNA"/>
</dbReference>
<dbReference type="Proteomes" id="UP000465301">
    <property type="component" value="Unassembled WGS sequence"/>
</dbReference>
<dbReference type="Gene3D" id="3.40.1000.70">
    <property type="entry name" value="PknH-like extracellular domain"/>
    <property type="match status" value="1"/>
</dbReference>
<evidence type="ECO:0000313" key="3">
    <source>
        <dbReference type="EMBL" id="GFG95195.1"/>
    </source>
</evidence>